<reference evidence="1" key="1">
    <citation type="submission" date="2020-11" db="EMBL/GenBank/DDBJ databases">
        <authorList>
            <person name="Tran Van P."/>
        </authorList>
    </citation>
    <scope>NUCLEOTIDE SEQUENCE</scope>
</reference>
<dbReference type="EMBL" id="OA882058">
    <property type="protein sequence ID" value="CAD7272337.1"/>
    <property type="molecule type" value="Genomic_DNA"/>
</dbReference>
<sequence>MVVKLSPDEPVDPKPSAQLFVVTRKNLRTGRVRLEISDLERLVGILKERVPNLKYLSLLGNSACTHQMNHPEFDESDYQRYRYFILHHLPKLKFLDSRAVINDEREQASKIGHLTRVVKPVMKPVAASSSGNSYTPLPEHSLPTGSHAGQPAVEACGFLWLRRFFPCLLI</sequence>
<dbReference type="PANTHER" id="PTHR46282">
    <property type="entry name" value="LEUCINE-RICH MELANOCYTE DIFFERENTIATION-ASSOCIATED PROTEIN"/>
    <property type="match status" value="1"/>
</dbReference>
<dbReference type="Proteomes" id="UP000678499">
    <property type="component" value="Unassembled WGS sequence"/>
</dbReference>
<dbReference type="InterPro" id="IPR032675">
    <property type="entry name" value="LRR_dom_sf"/>
</dbReference>
<evidence type="ECO:0008006" key="3">
    <source>
        <dbReference type="Google" id="ProtNLM"/>
    </source>
</evidence>
<dbReference type="Gene3D" id="3.80.10.10">
    <property type="entry name" value="Ribonuclease Inhibitor"/>
    <property type="match status" value="1"/>
</dbReference>
<organism evidence="1">
    <name type="scientific">Notodromas monacha</name>
    <dbReference type="NCBI Taxonomy" id="399045"/>
    <lineage>
        <taxon>Eukaryota</taxon>
        <taxon>Metazoa</taxon>
        <taxon>Ecdysozoa</taxon>
        <taxon>Arthropoda</taxon>
        <taxon>Crustacea</taxon>
        <taxon>Oligostraca</taxon>
        <taxon>Ostracoda</taxon>
        <taxon>Podocopa</taxon>
        <taxon>Podocopida</taxon>
        <taxon>Cypridocopina</taxon>
        <taxon>Cypridoidea</taxon>
        <taxon>Cyprididae</taxon>
        <taxon>Notodromas</taxon>
    </lineage>
</organism>
<keyword evidence="2" id="KW-1185">Reference proteome</keyword>
<dbReference type="AlphaFoldDB" id="A0A7R9BC47"/>
<name>A0A7R9BC47_9CRUS</name>
<protein>
    <recommendedName>
        <fullName evidence="3">Leucine-rich melanocyte differentiation-associated protein</fullName>
    </recommendedName>
</protein>
<dbReference type="EMBL" id="CAJPEX010000021">
    <property type="protein sequence ID" value="CAG0912489.1"/>
    <property type="molecule type" value="Genomic_DNA"/>
</dbReference>
<evidence type="ECO:0000313" key="1">
    <source>
        <dbReference type="EMBL" id="CAD7272337.1"/>
    </source>
</evidence>
<dbReference type="PANTHER" id="PTHR46282:SF2">
    <property type="entry name" value="LEUCINE-RICH MELANOCYTE DIFFERENTIATION-ASSOCIATED PROTEIN"/>
    <property type="match status" value="1"/>
</dbReference>
<gene>
    <name evidence="1" type="ORF">NMOB1V02_LOCUS279</name>
</gene>
<proteinExistence type="predicted"/>
<dbReference type="SUPFAM" id="SSF52058">
    <property type="entry name" value="L domain-like"/>
    <property type="match status" value="1"/>
</dbReference>
<evidence type="ECO:0000313" key="2">
    <source>
        <dbReference type="Proteomes" id="UP000678499"/>
    </source>
</evidence>
<dbReference type="OrthoDB" id="272149at2759"/>
<dbReference type="InterPro" id="IPR043313">
    <property type="entry name" value="LRMDA"/>
</dbReference>
<accession>A0A7R9BC47</accession>